<dbReference type="Gene3D" id="3.30.420.40">
    <property type="match status" value="3"/>
</dbReference>
<keyword evidence="6" id="KW-1185">Reference proteome</keyword>
<dbReference type="InterPro" id="IPR043129">
    <property type="entry name" value="ATPase_NBD"/>
</dbReference>
<evidence type="ECO:0000313" key="5">
    <source>
        <dbReference type="EMBL" id="KAK9282992.1"/>
    </source>
</evidence>
<dbReference type="AlphaFoldDB" id="A0AAP0RV62"/>
<name>A0AAP0RV62_LIQFO</name>
<dbReference type="EMBL" id="JBBPBK010000006">
    <property type="protein sequence ID" value="KAK9282992.1"/>
    <property type="molecule type" value="Genomic_DNA"/>
</dbReference>
<evidence type="ECO:0000256" key="4">
    <source>
        <dbReference type="ARBA" id="ARBA00022840"/>
    </source>
</evidence>
<reference evidence="5 6" key="1">
    <citation type="journal article" date="2024" name="Plant J.">
        <title>Genome sequences and population genomics reveal climatic adaptation and genomic divergence between two closely related sweetgum species.</title>
        <authorList>
            <person name="Xu W.Q."/>
            <person name="Ren C.Q."/>
            <person name="Zhang X.Y."/>
            <person name="Comes H.P."/>
            <person name="Liu X.H."/>
            <person name="Li Y.G."/>
            <person name="Kettle C.J."/>
            <person name="Jalonen R."/>
            <person name="Gaisberger H."/>
            <person name="Ma Y.Z."/>
            <person name="Qiu Y.X."/>
        </authorList>
    </citation>
    <scope>NUCLEOTIDE SEQUENCE [LARGE SCALE GENOMIC DNA]</scope>
    <source>
        <strain evidence="5">Hangzhou</strain>
    </source>
</reference>
<evidence type="ECO:0008006" key="7">
    <source>
        <dbReference type="Google" id="ProtNLM"/>
    </source>
</evidence>
<dbReference type="Gene3D" id="3.30.30.30">
    <property type="match status" value="1"/>
</dbReference>
<keyword evidence="4" id="KW-0067">ATP-binding</keyword>
<comment type="subcellular location">
    <subcellularLocation>
        <location evidence="1">Endoplasmic reticulum lumen</location>
    </subcellularLocation>
</comment>
<protein>
    <recommendedName>
        <fullName evidence="7">Heat shock protein 70</fullName>
    </recommendedName>
</protein>
<proteinExistence type="inferred from homology"/>
<dbReference type="FunFam" id="3.30.30.30:FF:000005">
    <property type="entry name" value="Heat shock protein ssb1"/>
    <property type="match status" value="1"/>
</dbReference>
<gene>
    <name evidence="5" type="ORF">L1049_011219</name>
</gene>
<dbReference type="GO" id="GO:0005788">
    <property type="term" value="C:endoplasmic reticulum lumen"/>
    <property type="evidence" value="ECO:0007669"/>
    <property type="project" value="UniProtKB-SubCell"/>
</dbReference>
<dbReference type="GO" id="GO:0005524">
    <property type="term" value="F:ATP binding"/>
    <property type="evidence" value="ECO:0007669"/>
    <property type="project" value="UniProtKB-KW"/>
</dbReference>
<organism evidence="5 6">
    <name type="scientific">Liquidambar formosana</name>
    <name type="common">Formosan gum</name>
    <dbReference type="NCBI Taxonomy" id="63359"/>
    <lineage>
        <taxon>Eukaryota</taxon>
        <taxon>Viridiplantae</taxon>
        <taxon>Streptophyta</taxon>
        <taxon>Embryophyta</taxon>
        <taxon>Tracheophyta</taxon>
        <taxon>Spermatophyta</taxon>
        <taxon>Magnoliopsida</taxon>
        <taxon>eudicotyledons</taxon>
        <taxon>Gunneridae</taxon>
        <taxon>Pentapetalae</taxon>
        <taxon>Saxifragales</taxon>
        <taxon>Altingiaceae</taxon>
        <taxon>Liquidambar</taxon>
    </lineage>
</organism>
<accession>A0AAP0RV62</accession>
<keyword evidence="3" id="KW-0547">Nucleotide-binding</keyword>
<dbReference type="InterPro" id="IPR013126">
    <property type="entry name" value="Hsp_70_fam"/>
</dbReference>
<evidence type="ECO:0000256" key="3">
    <source>
        <dbReference type="ARBA" id="ARBA00022741"/>
    </source>
</evidence>
<dbReference type="GO" id="GO:0140662">
    <property type="term" value="F:ATP-dependent protein folding chaperone"/>
    <property type="evidence" value="ECO:0007669"/>
    <property type="project" value="InterPro"/>
</dbReference>
<dbReference type="Pfam" id="PF00012">
    <property type="entry name" value="HSP70"/>
    <property type="match status" value="1"/>
</dbReference>
<dbReference type="Gene3D" id="3.90.640.10">
    <property type="entry name" value="Actin, Chain A, domain 4"/>
    <property type="match status" value="1"/>
</dbReference>
<dbReference type="SUPFAM" id="SSF53067">
    <property type="entry name" value="Actin-like ATPase domain"/>
    <property type="match status" value="2"/>
</dbReference>
<comment type="caution">
    <text evidence="5">The sequence shown here is derived from an EMBL/GenBank/DDBJ whole genome shotgun (WGS) entry which is preliminary data.</text>
</comment>
<dbReference type="FunFam" id="3.30.420.40:FF:000028">
    <property type="entry name" value="heat shock 70 kDa protein-like"/>
    <property type="match status" value="1"/>
</dbReference>
<sequence>MARDGVSGRETKIRFGSDQSDIQPLPYKVVDDGSGKPIIRVIYRGEQRLFTVEEILSKVVIKLKEIAEAYLNGARVKNAVIAVPAYLDYSQCQAIKGPTAAALAYRLDKKVTKSNVLIFHLGGATFDAPLLTIDEQGSIEVKARPGQGYLGGKNVDKSLIKFCVDKFNKNHGKDYWSLRFEASLVDKISSSWL</sequence>
<evidence type="ECO:0000256" key="1">
    <source>
        <dbReference type="ARBA" id="ARBA00004319"/>
    </source>
</evidence>
<dbReference type="PANTHER" id="PTHR19375">
    <property type="entry name" value="HEAT SHOCK PROTEIN 70KDA"/>
    <property type="match status" value="1"/>
</dbReference>
<evidence type="ECO:0000256" key="2">
    <source>
        <dbReference type="ARBA" id="ARBA00007381"/>
    </source>
</evidence>
<dbReference type="Proteomes" id="UP001415857">
    <property type="component" value="Unassembled WGS sequence"/>
</dbReference>
<comment type="similarity">
    <text evidence="2">Belongs to the heat shock protein 70 family.</text>
</comment>
<evidence type="ECO:0000313" key="6">
    <source>
        <dbReference type="Proteomes" id="UP001415857"/>
    </source>
</evidence>